<accession>A0AA38M0D9</accession>
<dbReference type="InterPro" id="IPR003698">
    <property type="entry name" value="Lipoyl_synth"/>
</dbReference>
<keyword evidence="4" id="KW-0004">4Fe-4S</keyword>
<evidence type="ECO:0000256" key="2">
    <source>
        <dbReference type="ARBA" id="ARBA00004173"/>
    </source>
</evidence>
<dbReference type="Proteomes" id="UP001168821">
    <property type="component" value="Unassembled WGS sequence"/>
</dbReference>
<comment type="catalytic activity">
    <reaction evidence="10">
        <text>[[Fe-S] cluster scaffold protein carrying a second [4Fe-4S](2+) cluster] + N(6)-octanoyl-L-lysyl-[protein] + 2 oxidized [2Fe-2S]-[ferredoxin] + 2 S-adenosyl-L-methionine + 4 H(+) = [[Fe-S] cluster scaffold protein] + N(6)-[(R)-dihydrolipoyl]-L-lysyl-[protein] + 4 Fe(3+) + 2 hydrogen sulfide + 2 5'-deoxyadenosine + 2 L-methionine + 2 reduced [2Fe-2S]-[ferredoxin]</text>
        <dbReference type="Rhea" id="RHEA:16585"/>
        <dbReference type="Rhea" id="RHEA-COMP:9928"/>
        <dbReference type="Rhea" id="RHEA-COMP:10000"/>
        <dbReference type="Rhea" id="RHEA-COMP:10001"/>
        <dbReference type="Rhea" id="RHEA-COMP:10475"/>
        <dbReference type="Rhea" id="RHEA-COMP:14568"/>
        <dbReference type="Rhea" id="RHEA-COMP:14569"/>
        <dbReference type="ChEBI" id="CHEBI:15378"/>
        <dbReference type="ChEBI" id="CHEBI:17319"/>
        <dbReference type="ChEBI" id="CHEBI:29034"/>
        <dbReference type="ChEBI" id="CHEBI:29919"/>
        <dbReference type="ChEBI" id="CHEBI:33722"/>
        <dbReference type="ChEBI" id="CHEBI:33737"/>
        <dbReference type="ChEBI" id="CHEBI:33738"/>
        <dbReference type="ChEBI" id="CHEBI:57844"/>
        <dbReference type="ChEBI" id="CHEBI:59789"/>
        <dbReference type="ChEBI" id="CHEBI:78809"/>
        <dbReference type="ChEBI" id="CHEBI:83100"/>
        <dbReference type="EC" id="2.8.1.8"/>
    </reaction>
</comment>
<dbReference type="PROSITE" id="PS51918">
    <property type="entry name" value="RADICAL_SAM"/>
    <property type="match status" value="1"/>
</dbReference>
<dbReference type="InterPro" id="IPR031691">
    <property type="entry name" value="LIAS_N"/>
</dbReference>
<dbReference type="InterPro" id="IPR058240">
    <property type="entry name" value="rSAM_sf"/>
</dbReference>
<keyword evidence="7" id="KW-0479">Metal-binding</keyword>
<evidence type="ECO:0000313" key="12">
    <source>
        <dbReference type="EMBL" id="KAJ3626861.1"/>
    </source>
</evidence>
<dbReference type="HAMAP" id="MF_00206">
    <property type="entry name" value="Lipoyl_synth"/>
    <property type="match status" value="1"/>
</dbReference>
<dbReference type="SMART" id="SM00729">
    <property type="entry name" value="Elp3"/>
    <property type="match status" value="1"/>
</dbReference>
<evidence type="ECO:0000256" key="9">
    <source>
        <dbReference type="ARBA" id="ARBA00023014"/>
    </source>
</evidence>
<organism evidence="12 13">
    <name type="scientific">Zophobas morio</name>
    <dbReference type="NCBI Taxonomy" id="2755281"/>
    <lineage>
        <taxon>Eukaryota</taxon>
        <taxon>Metazoa</taxon>
        <taxon>Ecdysozoa</taxon>
        <taxon>Arthropoda</taxon>
        <taxon>Hexapoda</taxon>
        <taxon>Insecta</taxon>
        <taxon>Pterygota</taxon>
        <taxon>Neoptera</taxon>
        <taxon>Endopterygota</taxon>
        <taxon>Coleoptera</taxon>
        <taxon>Polyphaga</taxon>
        <taxon>Cucujiformia</taxon>
        <taxon>Tenebrionidae</taxon>
        <taxon>Zophobas</taxon>
    </lineage>
</organism>
<evidence type="ECO:0000256" key="3">
    <source>
        <dbReference type="ARBA" id="ARBA00012237"/>
    </source>
</evidence>
<dbReference type="NCBIfam" id="TIGR00510">
    <property type="entry name" value="lipA"/>
    <property type="match status" value="1"/>
</dbReference>
<evidence type="ECO:0000313" key="13">
    <source>
        <dbReference type="Proteomes" id="UP001168821"/>
    </source>
</evidence>
<dbReference type="InterPro" id="IPR006638">
    <property type="entry name" value="Elp3/MiaA/NifB-like_rSAM"/>
</dbReference>
<keyword evidence="13" id="KW-1185">Reference proteome</keyword>
<dbReference type="GO" id="GO:0046872">
    <property type="term" value="F:metal ion binding"/>
    <property type="evidence" value="ECO:0007669"/>
    <property type="project" value="UniProtKB-KW"/>
</dbReference>
<dbReference type="SFLD" id="SFLDF00271">
    <property type="entry name" value="lipoyl_synthase"/>
    <property type="match status" value="1"/>
</dbReference>
<dbReference type="SFLD" id="SFLDS00029">
    <property type="entry name" value="Radical_SAM"/>
    <property type="match status" value="1"/>
</dbReference>
<evidence type="ECO:0000256" key="5">
    <source>
        <dbReference type="ARBA" id="ARBA00022679"/>
    </source>
</evidence>
<feature type="domain" description="Radical SAM core" evidence="11">
    <location>
        <begin position="59"/>
        <end position="278"/>
    </location>
</feature>
<dbReference type="NCBIfam" id="NF004019">
    <property type="entry name" value="PRK05481.1"/>
    <property type="match status" value="1"/>
</dbReference>
<proteinExistence type="inferred from homology"/>
<dbReference type="SUPFAM" id="SSF102114">
    <property type="entry name" value="Radical SAM enzymes"/>
    <property type="match status" value="1"/>
</dbReference>
<dbReference type="SFLD" id="SFLDG01058">
    <property type="entry name" value="lipoyl_synthase_like"/>
    <property type="match status" value="1"/>
</dbReference>
<evidence type="ECO:0000256" key="1">
    <source>
        <dbReference type="ARBA" id="ARBA00001966"/>
    </source>
</evidence>
<dbReference type="InterPro" id="IPR007197">
    <property type="entry name" value="rSAM"/>
</dbReference>
<dbReference type="Pfam" id="PF16881">
    <property type="entry name" value="LIAS_N"/>
    <property type="match status" value="1"/>
</dbReference>
<evidence type="ECO:0000256" key="10">
    <source>
        <dbReference type="ARBA" id="ARBA00047326"/>
    </source>
</evidence>
<dbReference type="Gene3D" id="3.20.20.70">
    <property type="entry name" value="Aldolase class I"/>
    <property type="match status" value="1"/>
</dbReference>
<comment type="cofactor">
    <cofactor evidence="1">
        <name>[4Fe-4S] cluster</name>
        <dbReference type="ChEBI" id="CHEBI:49883"/>
    </cofactor>
</comment>
<keyword evidence="6" id="KW-0949">S-adenosyl-L-methionine</keyword>
<protein>
    <recommendedName>
        <fullName evidence="3">lipoyl synthase</fullName>
        <ecNumber evidence="3">2.8.1.8</ecNumber>
    </recommendedName>
</protein>
<name>A0AA38M0D9_9CUCU</name>
<keyword evidence="5" id="KW-0808">Transferase</keyword>
<dbReference type="GO" id="GO:0005739">
    <property type="term" value="C:mitochondrion"/>
    <property type="evidence" value="ECO:0007669"/>
    <property type="project" value="UniProtKB-SubCell"/>
</dbReference>
<sequence>PSLIPSNSDGAPLPDWLKTSVPIGRKYFELKSTLKELKLSTVCEEAKCPNIGECWGGRSGGLATATIMVMGDTCTRGCRFCSVRTSRAPPPLDPLEPSRTAEALSRWGLDYVVITSVDRDDLPDGGSSHLREVVKAIKSKSPNLLVECLSPDFKGNFEHIRKVADSGLEVFAHNVETVERLSPLVRDHRASYRQSLKVLEEVKLCNADLVTKSSIMLGLGEADGEIEATLRDLSNVGVDAVTIGQYMRPTRRHMKVQEYVSPCKFKYWEEFGSALGFAYVASGLLLTVAAAQILTSLPIGPLVRSSYKAGEFFLKSFVKSKNKSGL</sequence>
<dbReference type="PIRSF" id="PIRSF005963">
    <property type="entry name" value="Lipoyl_synth"/>
    <property type="match status" value="1"/>
</dbReference>
<dbReference type="Pfam" id="PF04055">
    <property type="entry name" value="Radical_SAM"/>
    <property type="match status" value="1"/>
</dbReference>
<keyword evidence="9" id="KW-0411">Iron-sulfur</keyword>
<comment type="caution">
    <text evidence="12">The sequence shown here is derived from an EMBL/GenBank/DDBJ whole genome shotgun (WGS) entry which is preliminary data.</text>
</comment>
<dbReference type="AlphaFoldDB" id="A0AA38M0D9"/>
<dbReference type="EC" id="2.8.1.8" evidence="3"/>
<dbReference type="PANTHER" id="PTHR10949">
    <property type="entry name" value="LIPOYL SYNTHASE"/>
    <property type="match status" value="1"/>
</dbReference>
<dbReference type="GO" id="GO:0051539">
    <property type="term" value="F:4 iron, 4 sulfur cluster binding"/>
    <property type="evidence" value="ECO:0007669"/>
    <property type="project" value="UniProtKB-KW"/>
</dbReference>
<dbReference type="InterPro" id="IPR013785">
    <property type="entry name" value="Aldolase_TIM"/>
</dbReference>
<evidence type="ECO:0000256" key="7">
    <source>
        <dbReference type="ARBA" id="ARBA00022723"/>
    </source>
</evidence>
<feature type="non-terminal residue" evidence="12">
    <location>
        <position position="326"/>
    </location>
</feature>
<dbReference type="CDD" id="cd01335">
    <property type="entry name" value="Radical_SAM"/>
    <property type="match status" value="1"/>
</dbReference>
<evidence type="ECO:0000256" key="4">
    <source>
        <dbReference type="ARBA" id="ARBA00022485"/>
    </source>
</evidence>
<evidence type="ECO:0000256" key="6">
    <source>
        <dbReference type="ARBA" id="ARBA00022691"/>
    </source>
</evidence>
<dbReference type="GO" id="GO:0016992">
    <property type="term" value="F:lipoate synthase activity"/>
    <property type="evidence" value="ECO:0007669"/>
    <property type="project" value="UniProtKB-EC"/>
</dbReference>
<dbReference type="NCBIfam" id="NF009544">
    <property type="entry name" value="PRK12928.1"/>
    <property type="match status" value="1"/>
</dbReference>
<keyword evidence="8" id="KW-0408">Iron</keyword>
<evidence type="ECO:0000256" key="8">
    <source>
        <dbReference type="ARBA" id="ARBA00023004"/>
    </source>
</evidence>
<reference evidence="12" key="1">
    <citation type="journal article" date="2023" name="G3 (Bethesda)">
        <title>Whole genome assemblies of Zophobas morio and Tenebrio molitor.</title>
        <authorList>
            <person name="Kaur S."/>
            <person name="Stinson S.A."/>
            <person name="diCenzo G.C."/>
        </authorList>
    </citation>
    <scope>NUCLEOTIDE SEQUENCE</scope>
    <source>
        <strain evidence="12">QUZm001</strain>
    </source>
</reference>
<dbReference type="PANTHER" id="PTHR10949:SF0">
    <property type="entry name" value="LIPOYL SYNTHASE, MITOCHONDRIAL"/>
    <property type="match status" value="1"/>
</dbReference>
<dbReference type="EMBL" id="JALNTZ010001371">
    <property type="protein sequence ID" value="KAJ3626861.1"/>
    <property type="molecule type" value="Genomic_DNA"/>
</dbReference>
<comment type="subcellular location">
    <subcellularLocation>
        <location evidence="2">Mitochondrion</location>
    </subcellularLocation>
</comment>
<gene>
    <name evidence="12" type="ORF">Zmor_004237</name>
</gene>
<evidence type="ECO:0000259" key="11">
    <source>
        <dbReference type="PROSITE" id="PS51918"/>
    </source>
</evidence>